<reference evidence="2 3" key="1">
    <citation type="submission" date="2013-04" db="EMBL/GenBank/DDBJ databases">
        <title>The Genome Sequence of Propionimicrobium lymphophilum ACS-093-V-SCH5.</title>
        <authorList>
            <consortium name="The Broad Institute Genomics Platform"/>
            <person name="Earl A."/>
            <person name="Ward D."/>
            <person name="Feldgarden M."/>
            <person name="Gevers D."/>
            <person name="Saerens B."/>
            <person name="Vaneechoutte M."/>
            <person name="Walker B."/>
            <person name="Young S."/>
            <person name="Zeng Q."/>
            <person name="Gargeya S."/>
            <person name="Fitzgerald M."/>
            <person name="Haas B."/>
            <person name="Abouelleil A."/>
            <person name="Allen A.W."/>
            <person name="Alvarado L."/>
            <person name="Arachchi H.M."/>
            <person name="Berlin A.M."/>
            <person name="Chapman S.B."/>
            <person name="Gainer-Dewar J."/>
            <person name="Goldberg J."/>
            <person name="Griggs A."/>
            <person name="Gujja S."/>
            <person name="Hansen M."/>
            <person name="Howarth C."/>
            <person name="Imamovic A."/>
            <person name="Ireland A."/>
            <person name="Larimer J."/>
            <person name="McCowan C."/>
            <person name="Murphy C."/>
            <person name="Pearson M."/>
            <person name="Poon T.W."/>
            <person name="Priest M."/>
            <person name="Roberts A."/>
            <person name="Saif S."/>
            <person name="Shea T."/>
            <person name="Sisk P."/>
            <person name="Sykes S."/>
            <person name="Wortman J."/>
            <person name="Nusbaum C."/>
            <person name="Birren B."/>
        </authorList>
    </citation>
    <scope>NUCLEOTIDE SEQUENCE [LARGE SCALE GENOMIC DNA]</scope>
    <source>
        <strain evidence="2 3">ACS-093-V-SCH5</strain>
    </source>
</reference>
<sequence>MRNFNEADVNRDKEGKFTNKPGAGVPPEVDYISLATDGIPSTPVVDPAAQAAKEARRTQQAYREGRSPFANYISAATGGTASTTVPPSSESGTASPQVDETGFLPPDAANLKPPF</sequence>
<proteinExistence type="predicted"/>
<dbReference type="HOGENOM" id="CLU_2106821_0_0_11"/>
<feature type="region of interest" description="Disordered" evidence="1">
    <location>
        <begin position="75"/>
        <end position="115"/>
    </location>
</feature>
<keyword evidence="3" id="KW-1185">Reference proteome</keyword>
<evidence type="ECO:0000256" key="1">
    <source>
        <dbReference type="SAM" id="MobiDB-lite"/>
    </source>
</evidence>
<feature type="compositionally biased region" description="Low complexity" evidence="1">
    <location>
        <begin position="75"/>
        <end position="89"/>
    </location>
</feature>
<feature type="compositionally biased region" description="Basic and acidic residues" evidence="1">
    <location>
        <begin position="8"/>
        <end position="17"/>
    </location>
</feature>
<dbReference type="RefSeq" id="WP_016456004.1">
    <property type="nucleotide sequence ID" value="NZ_KE150269.1"/>
</dbReference>
<dbReference type="EMBL" id="AGZR01000006">
    <property type="protein sequence ID" value="EPD32864.1"/>
    <property type="molecule type" value="Genomic_DNA"/>
</dbReference>
<dbReference type="Proteomes" id="UP000014417">
    <property type="component" value="Unassembled WGS sequence"/>
</dbReference>
<accession>S2WYQ2</accession>
<gene>
    <name evidence="2" type="ORF">HMPREF9306_01172</name>
</gene>
<protein>
    <submittedName>
        <fullName evidence="2">Uncharacterized protein</fullName>
    </submittedName>
</protein>
<name>S2WYQ2_9ACTN</name>
<evidence type="ECO:0000313" key="3">
    <source>
        <dbReference type="Proteomes" id="UP000014417"/>
    </source>
</evidence>
<feature type="region of interest" description="Disordered" evidence="1">
    <location>
        <begin position="1"/>
        <end position="26"/>
    </location>
</feature>
<comment type="caution">
    <text evidence="2">The sequence shown here is derived from an EMBL/GenBank/DDBJ whole genome shotgun (WGS) entry which is preliminary data.</text>
</comment>
<dbReference type="AlphaFoldDB" id="S2WYQ2"/>
<evidence type="ECO:0000313" key="2">
    <source>
        <dbReference type="EMBL" id="EPD32864.1"/>
    </source>
</evidence>
<organism evidence="2 3">
    <name type="scientific">Propionimicrobium lymphophilum ACS-093-V-SCH5</name>
    <dbReference type="NCBI Taxonomy" id="883161"/>
    <lineage>
        <taxon>Bacteria</taxon>
        <taxon>Bacillati</taxon>
        <taxon>Actinomycetota</taxon>
        <taxon>Actinomycetes</taxon>
        <taxon>Propionibacteriales</taxon>
        <taxon>Propionibacteriaceae</taxon>
        <taxon>Propionimicrobium</taxon>
    </lineage>
</organism>